<comment type="caution">
    <text evidence="1">The sequence shown here is derived from an EMBL/GenBank/DDBJ whole genome shotgun (WGS) entry which is preliminary data.</text>
</comment>
<organism evidence="1 2">
    <name type="scientific">Ambrosiozyma monospora</name>
    <name type="common">Yeast</name>
    <name type="synonym">Endomycopsis monosporus</name>
    <dbReference type="NCBI Taxonomy" id="43982"/>
    <lineage>
        <taxon>Eukaryota</taxon>
        <taxon>Fungi</taxon>
        <taxon>Dikarya</taxon>
        <taxon>Ascomycota</taxon>
        <taxon>Saccharomycotina</taxon>
        <taxon>Pichiomycetes</taxon>
        <taxon>Pichiales</taxon>
        <taxon>Pichiaceae</taxon>
        <taxon>Ambrosiozyma</taxon>
    </lineage>
</organism>
<name>A0ACB5U9Q3_AMBMO</name>
<keyword evidence="2" id="KW-1185">Reference proteome</keyword>
<reference evidence="1" key="1">
    <citation type="submission" date="2023-04" db="EMBL/GenBank/DDBJ databases">
        <title>Ambrosiozyma monospora NBRC 10751.</title>
        <authorList>
            <person name="Ichikawa N."/>
            <person name="Sato H."/>
            <person name="Tonouchi N."/>
        </authorList>
    </citation>
    <scope>NUCLEOTIDE SEQUENCE</scope>
    <source>
        <strain evidence="1">NBRC 10751</strain>
    </source>
</reference>
<evidence type="ECO:0000313" key="2">
    <source>
        <dbReference type="Proteomes" id="UP001165064"/>
    </source>
</evidence>
<evidence type="ECO:0000313" key="1">
    <source>
        <dbReference type="EMBL" id="GMF04942.1"/>
    </source>
</evidence>
<gene>
    <name evidence="1" type="ORF">Amon02_001215100</name>
</gene>
<proteinExistence type="predicted"/>
<sequence length="293" mass="32692">MYDLPPANAASQDNIEISVVIPCYNETDRLQKMLDEAIEYLNSKYPTSSSSSTTSTNPHNKKTYEILLVDDGSKDGTADYALELASKRYNLAPHQMRIVQFVENRGKGGAVTHGLQFIRGAYGIFADADGASRFQDLDKLLTAIHSKDNNEPETKPAVAIGSRAHMVNTDAVVKRSFIRNFLMYSLHALVYVFGIRTIKDTQCGFKLFNKAAIRAIFPKMHTEGWIFDVEILILAIRQEIPIDEIPISWHEVDGSKMVLARDSISMAVDLVVTRLAYILGVYGDKAKVSKKND</sequence>
<accession>A0ACB5U9Q3</accession>
<dbReference type="Proteomes" id="UP001165064">
    <property type="component" value="Unassembled WGS sequence"/>
</dbReference>
<protein>
    <submittedName>
        <fullName evidence="1">Unnamed protein product</fullName>
    </submittedName>
</protein>
<dbReference type="EMBL" id="BSXS01014105">
    <property type="protein sequence ID" value="GMF04942.1"/>
    <property type="molecule type" value="Genomic_DNA"/>
</dbReference>